<proteinExistence type="predicted"/>
<dbReference type="EMBL" id="WJQU01006083">
    <property type="protein sequence ID" value="KAJ6601686.1"/>
    <property type="molecule type" value="Genomic_DNA"/>
</dbReference>
<organism evidence="2 3">
    <name type="scientific">Pseudolycoriella hygida</name>
    <dbReference type="NCBI Taxonomy" id="35572"/>
    <lineage>
        <taxon>Eukaryota</taxon>
        <taxon>Metazoa</taxon>
        <taxon>Ecdysozoa</taxon>
        <taxon>Arthropoda</taxon>
        <taxon>Hexapoda</taxon>
        <taxon>Insecta</taxon>
        <taxon>Pterygota</taxon>
        <taxon>Neoptera</taxon>
        <taxon>Endopterygota</taxon>
        <taxon>Diptera</taxon>
        <taxon>Nematocera</taxon>
        <taxon>Sciaroidea</taxon>
        <taxon>Sciaridae</taxon>
        <taxon>Pseudolycoriella</taxon>
    </lineage>
</organism>
<keyword evidence="1" id="KW-0812">Transmembrane</keyword>
<keyword evidence="1" id="KW-1133">Transmembrane helix</keyword>
<keyword evidence="1" id="KW-0472">Membrane</keyword>
<evidence type="ECO:0000313" key="2">
    <source>
        <dbReference type="EMBL" id="KAJ6601686.1"/>
    </source>
</evidence>
<comment type="caution">
    <text evidence="2">The sequence shown here is derived from an EMBL/GenBank/DDBJ whole genome shotgun (WGS) entry which is preliminary data.</text>
</comment>
<sequence>MSLILVRKNSTNGTTHLVMTFNIIFVIFLFVYGSDCLSLGDVTAESELIFSEFFNHTGFDDGAATRVERINTTKDISAIRGIDVSGQDGDGFIMSYSPRSVELLISAEGKGRGFNFSLQLYHNAKTGAGQKTDAGQKSGANSEIVPIVFEFFNHTGFDDGAATRVERINTTKDISAIRGIDVSGQDGDGFIMSYSPRSVELLISAEGKGRGFNFSLQLYHNAKTGAGQKTDAGQKSGANSEIVPIVLLVISVFLGSKMLIL</sequence>
<evidence type="ECO:0000256" key="1">
    <source>
        <dbReference type="SAM" id="Phobius"/>
    </source>
</evidence>
<name>A0A9Q0MK80_9DIPT</name>
<dbReference type="AlphaFoldDB" id="A0A9Q0MK80"/>
<accession>A0A9Q0MK80</accession>
<dbReference type="Proteomes" id="UP001151699">
    <property type="component" value="Unassembled WGS sequence"/>
</dbReference>
<protein>
    <submittedName>
        <fullName evidence="2">Uncharacterized protein</fullName>
    </submittedName>
</protein>
<evidence type="ECO:0000313" key="3">
    <source>
        <dbReference type="Proteomes" id="UP001151699"/>
    </source>
</evidence>
<reference evidence="2" key="1">
    <citation type="submission" date="2022-07" db="EMBL/GenBank/DDBJ databases">
        <authorList>
            <person name="Trinca V."/>
            <person name="Uliana J.V.C."/>
            <person name="Torres T.T."/>
            <person name="Ward R.J."/>
            <person name="Monesi N."/>
        </authorList>
    </citation>
    <scope>NUCLEOTIDE SEQUENCE</scope>
    <source>
        <strain evidence="2">HSMRA1968</strain>
        <tissue evidence="2">Whole embryos</tissue>
    </source>
</reference>
<feature type="transmembrane region" description="Helical" evidence="1">
    <location>
        <begin position="12"/>
        <end position="32"/>
    </location>
</feature>
<gene>
    <name evidence="2" type="ORF">Bhyg_17490</name>
</gene>
<keyword evidence="3" id="KW-1185">Reference proteome</keyword>